<sequence>MRGCAGDKGLTLLELVVVLSLFALVAVMGLQALSGTMRAQDRLIEVDDRTAELARALTIMRSDLRAAAAREFMPPGADEAEPAFMDLSANEGVVTFSITGQQVLPGVQAAGQSRVIWRYDRDEGYLTRQVWPVLRPAAVRALSPEVVMLEGIIDLDVRSYTGESEGWVRDYGLDQDIEVPPLPQAVDIRLESRLYGALRVVVSF</sequence>
<evidence type="ECO:0000256" key="10">
    <source>
        <dbReference type="SAM" id="Phobius"/>
    </source>
</evidence>
<dbReference type="GO" id="GO:0005886">
    <property type="term" value="C:plasma membrane"/>
    <property type="evidence" value="ECO:0007669"/>
    <property type="project" value="UniProtKB-SubCell"/>
</dbReference>
<evidence type="ECO:0000256" key="1">
    <source>
        <dbReference type="ARBA" id="ARBA00004377"/>
    </source>
</evidence>
<keyword evidence="7 10" id="KW-0812">Transmembrane</keyword>
<evidence type="ECO:0000256" key="9">
    <source>
        <dbReference type="ARBA" id="ARBA00023136"/>
    </source>
</evidence>
<evidence type="ECO:0000256" key="2">
    <source>
        <dbReference type="ARBA" id="ARBA00011084"/>
    </source>
</evidence>
<reference evidence="11 12" key="1">
    <citation type="submission" date="2017-03" db="EMBL/GenBank/DDBJ databases">
        <authorList>
            <person name="Afonso C.L."/>
            <person name="Miller P.J."/>
            <person name="Scott M.A."/>
            <person name="Spackman E."/>
            <person name="Goraichik I."/>
            <person name="Dimitrov K.M."/>
            <person name="Suarez D.L."/>
            <person name="Swayne D.E."/>
        </authorList>
    </citation>
    <scope>NUCLEOTIDE SEQUENCE [LARGE SCALE GENOMIC DNA]</scope>
    <source>
        <strain evidence="11 12">CECT 8287</strain>
    </source>
</reference>
<evidence type="ECO:0000313" key="12">
    <source>
        <dbReference type="Proteomes" id="UP000193827"/>
    </source>
</evidence>
<dbReference type="PANTHER" id="PTHR39583">
    <property type="entry name" value="TYPE II SECRETION SYSTEM PROTEIN J-RELATED"/>
    <property type="match status" value="1"/>
</dbReference>
<name>A0A1Y5SVT9_9RHOB</name>
<dbReference type="InterPro" id="IPR012902">
    <property type="entry name" value="N_methyl_site"/>
</dbReference>
<keyword evidence="5" id="KW-0488">Methylation</keyword>
<dbReference type="AlphaFoldDB" id="A0A1Y5SVT9"/>
<evidence type="ECO:0000256" key="4">
    <source>
        <dbReference type="ARBA" id="ARBA00022475"/>
    </source>
</evidence>
<keyword evidence="9 10" id="KW-0472">Membrane</keyword>
<accession>A0A1Y5SVT9</accession>
<dbReference type="InterPro" id="IPR051621">
    <property type="entry name" value="T2SS_protein_J"/>
</dbReference>
<dbReference type="GO" id="GO:0015627">
    <property type="term" value="C:type II protein secretion system complex"/>
    <property type="evidence" value="ECO:0007669"/>
    <property type="project" value="InterPro"/>
</dbReference>
<dbReference type="RefSeq" id="WP_085892679.1">
    <property type="nucleotide sequence ID" value="NZ_FWFL01000006.1"/>
</dbReference>
<dbReference type="GO" id="GO:0015628">
    <property type="term" value="P:protein secretion by the type II secretion system"/>
    <property type="evidence" value="ECO:0007669"/>
    <property type="project" value="InterPro"/>
</dbReference>
<keyword evidence="8 10" id="KW-1133">Transmembrane helix</keyword>
<dbReference type="InterPro" id="IPR045584">
    <property type="entry name" value="Pilin-like"/>
</dbReference>
<protein>
    <recommendedName>
        <fullName evidence="3">Type II secretion system protein J</fullName>
    </recommendedName>
</protein>
<evidence type="ECO:0000256" key="3">
    <source>
        <dbReference type="ARBA" id="ARBA00021539"/>
    </source>
</evidence>
<keyword evidence="4" id="KW-1003">Cell membrane</keyword>
<dbReference type="Gene3D" id="3.10.610.10">
    <property type="entry name" value="GSPII I/J protein-like"/>
    <property type="match status" value="1"/>
</dbReference>
<evidence type="ECO:0000256" key="5">
    <source>
        <dbReference type="ARBA" id="ARBA00022481"/>
    </source>
</evidence>
<dbReference type="NCBIfam" id="TIGR01711">
    <property type="entry name" value="gspJ"/>
    <property type="match status" value="1"/>
</dbReference>
<evidence type="ECO:0000256" key="6">
    <source>
        <dbReference type="ARBA" id="ARBA00022519"/>
    </source>
</evidence>
<dbReference type="InterPro" id="IPR010055">
    <property type="entry name" value="T2SS_protein-GspJ"/>
</dbReference>
<dbReference type="EMBL" id="FWFL01000006">
    <property type="protein sequence ID" value="SLN47734.1"/>
    <property type="molecule type" value="Genomic_DNA"/>
</dbReference>
<dbReference type="Proteomes" id="UP000193827">
    <property type="component" value="Unassembled WGS sequence"/>
</dbReference>
<evidence type="ECO:0000313" key="11">
    <source>
        <dbReference type="EMBL" id="SLN47734.1"/>
    </source>
</evidence>
<feature type="transmembrane region" description="Helical" evidence="10">
    <location>
        <begin position="12"/>
        <end position="33"/>
    </location>
</feature>
<dbReference type="PANTHER" id="PTHR39583:SF2">
    <property type="entry name" value="TYPE II SECRETION SYSTEM PROTEIN J"/>
    <property type="match status" value="1"/>
</dbReference>
<gene>
    <name evidence="11" type="primary">xcpW</name>
    <name evidence="11" type="ORF">PEL8287_02452</name>
</gene>
<dbReference type="SUPFAM" id="SSF54523">
    <property type="entry name" value="Pili subunits"/>
    <property type="match status" value="1"/>
</dbReference>
<comment type="similarity">
    <text evidence="2">Belongs to the GSP J family.</text>
</comment>
<organism evidence="11 12">
    <name type="scientific">Roseovarius litorisediminis</name>
    <dbReference type="NCBI Taxonomy" id="1312363"/>
    <lineage>
        <taxon>Bacteria</taxon>
        <taxon>Pseudomonadati</taxon>
        <taxon>Pseudomonadota</taxon>
        <taxon>Alphaproteobacteria</taxon>
        <taxon>Rhodobacterales</taxon>
        <taxon>Roseobacteraceae</taxon>
        <taxon>Roseovarius</taxon>
    </lineage>
</organism>
<evidence type="ECO:0000256" key="7">
    <source>
        <dbReference type="ARBA" id="ARBA00022692"/>
    </source>
</evidence>
<proteinExistence type="inferred from homology"/>
<keyword evidence="6" id="KW-0997">Cell inner membrane</keyword>
<dbReference type="NCBIfam" id="TIGR02532">
    <property type="entry name" value="IV_pilin_GFxxxE"/>
    <property type="match status" value="1"/>
</dbReference>
<dbReference type="Pfam" id="PF11612">
    <property type="entry name" value="T2SSJ"/>
    <property type="match status" value="1"/>
</dbReference>
<evidence type="ECO:0000256" key="8">
    <source>
        <dbReference type="ARBA" id="ARBA00022989"/>
    </source>
</evidence>
<dbReference type="Pfam" id="PF07963">
    <property type="entry name" value="N_methyl"/>
    <property type="match status" value="1"/>
</dbReference>
<keyword evidence="12" id="KW-1185">Reference proteome</keyword>
<dbReference type="PROSITE" id="PS00409">
    <property type="entry name" value="PROKAR_NTER_METHYL"/>
    <property type="match status" value="1"/>
</dbReference>
<dbReference type="OrthoDB" id="7869574at2"/>
<comment type="subcellular location">
    <subcellularLocation>
        <location evidence="1">Cell inner membrane</location>
        <topology evidence="1">Single-pass membrane protein</topology>
    </subcellularLocation>
</comment>